<organism evidence="2 3">
    <name type="scientific">Halorarum halophilum</name>
    <dbReference type="NCBI Taxonomy" id="2743090"/>
    <lineage>
        <taxon>Archaea</taxon>
        <taxon>Methanobacteriati</taxon>
        <taxon>Methanobacteriota</taxon>
        <taxon>Stenosarchaea group</taxon>
        <taxon>Halobacteria</taxon>
        <taxon>Halobacteriales</taxon>
        <taxon>Haloferacaceae</taxon>
        <taxon>Halorarum</taxon>
    </lineage>
</organism>
<keyword evidence="1" id="KW-0472">Membrane</keyword>
<gene>
    <name evidence="2" type="ORF">HUG10_03305</name>
</gene>
<accession>A0A7D5GJ55</accession>
<dbReference type="KEGG" id="halg:HUG10_03305"/>
<name>A0A7D5GJ55_9EURY</name>
<dbReference type="Proteomes" id="UP000509750">
    <property type="component" value="Chromosome"/>
</dbReference>
<protein>
    <submittedName>
        <fullName evidence="2">Uncharacterized protein</fullName>
    </submittedName>
</protein>
<feature type="transmembrane region" description="Helical" evidence="1">
    <location>
        <begin position="32"/>
        <end position="53"/>
    </location>
</feature>
<keyword evidence="1" id="KW-1133">Transmembrane helix</keyword>
<evidence type="ECO:0000313" key="2">
    <source>
        <dbReference type="EMBL" id="QLG26624.1"/>
    </source>
</evidence>
<keyword evidence="3" id="KW-1185">Reference proteome</keyword>
<feature type="transmembrane region" description="Helical" evidence="1">
    <location>
        <begin position="60"/>
        <end position="78"/>
    </location>
</feature>
<sequence length="81" mass="8761">MTSEHEHDGAERLYVRIRRRLPPGGEDELNELGAAIVFAVVAAVLWLVAAALGSASLGPVIVGFFAVMWLLYVALDYFSTA</sequence>
<evidence type="ECO:0000313" key="3">
    <source>
        <dbReference type="Proteomes" id="UP000509750"/>
    </source>
</evidence>
<evidence type="ECO:0000256" key="1">
    <source>
        <dbReference type="SAM" id="Phobius"/>
    </source>
</evidence>
<dbReference type="GeneID" id="56027828"/>
<keyword evidence="1" id="KW-0812">Transmembrane</keyword>
<dbReference type="EMBL" id="CP058529">
    <property type="protein sequence ID" value="QLG26624.1"/>
    <property type="molecule type" value="Genomic_DNA"/>
</dbReference>
<dbReference type="OrthoDB" id="381412at2157"/>
<proteinExistence type="predicted"/>
<reference evidence="2 3" key="1">
    <citation type="submission" date="2020-07" db="EMBL/GenBank/DDBJ databases">
        <title>Gai3-2, isolated from salt lake.</title>
        <authorList>
            <person name="Cui H."/>
            <person name="Shi X."/>
        </authorList>
    </citation>
    <scope>NUCLEOTIDE SEQUENCE [LARGE SCALE GENOMIC DNA]</scope>
    <source>
        <strain evidence="2 3">Gai3-2</strain>
    </source>
</reference>
<dbReference type="RefSeq" id="WP_179168199.1">
    <property type="nucleotide sequence ID" value="NZ_CP058529.1"/>
</dbReference>
<dbReference type="AlphaFoldDB" id="A0A7D5GJ55"/>